<dbReference type="InParanoid" id="A0A7M7P629"/>
<name>A0A7M7P629_STRPU</name>
<dbReference type="InterPro" id="IPR007220">
    <property type="entry name" value="ORC2"/>
</dbReference>
<dbReference type="CTD" id="4999"/>
<comment type="subunit">
    <text evidence="6">Component of the origin recognition complex (ORC).</text>
</comment>
<dbReference type="InterPro" id="IPR056773">
    <property type="entry name" value="WHD_ORC2"/>
</dbReference>
<feature type="domain" description="Origin recognition complex subunit 2 RecA-like" evidence="8">
    <location>
        <begin position="311"/>
        <end position="471"/>
    </location>
</feature>
<dbReference type="EnsemblMetazoa" id="XM_030990827">
    <property type="protein sequence ID" value="XP_030846687"/>
    <property type="gene ID" value="LOC585053"/>
</dbReference>
<dbReference type="GeneID" id="585053"/>
<dbReference type="Proteomes" id="UP000007110">
    <property type="component" value="Unassembled WGS sequence"/>
</dbReference>
<dbReference type="AlphaFoldDB" id="A0A7M7P629"/>
<reference evidence="10" key="2">
    <citation type="submission" date="2021-01" db="UniProtKB">
        <authorList>
            <consortium name="EnsemblMetazoa"/>
        </authorList>
    </citation>
    <scope>IDENTIFICATION</scope>
</reference>
<feature type="compositionally biased region" description="Polar residues" evidence="7">
    <location>
        <begin position="136"/>
        <end position="147"/>
    </location>
</feature>
<comment type="function">
    <text evidence="6">Component of the origin recognition complex (ORC) that binds origins of replication. DNA-binding is ATP-dependent. ORC is required to assemble the pre-replication complex necessary to initiate DNA replication.</text>
</comment>
<dbReference type="Pfam" id="PF04084">
    <property type="entry name" value="RecA-like_ORC2"/>
    <property type="match status" value="1"/>
</dbReference>
<dbReference type="KEGG" id="spu:585053"/>
<dbReference type="InterPro" id="IPR056772">
    <property type="entry name" value="RecA-like_ORC2"/>
</dbReference>
<keyword evidence="4 6" id="KW-0235">DNA replication</keyword>
<dbReference type="GO" id="GO:0003688">
    <property type="term" value="F:DNA replication origin binding"/>
    <property type="evidence" value="ECO:0000318"/>
    <property type="project" value="GO_Central"/>
</dbReference>
<evidence type="ECO:0000313" key="10">
    <source>
        <dbReference type="EnsemblMetazoa" id="XP_030846687"/>
    </source>
</evidence>
<keyword evidence="5 6" id="KW-0539">Nucleus</keyword>
<dbReference type="OrthoDB" id="20198at2759"/>
<evidence type="ECO:0000259" key="9">
    <source>
        <dbReference type="Pfam" id="PF24882"/>
    </source>
</evidence>
<evidence type="ECO:0000256" key="5">
    <source>
        <dbReference type="ARBA" id="ARBA00023242"/>
    </source>
</evidence>
<evidence type="ECO:0000256" key="7">
    <source>
        <dbReference type="SAM" id="MobiDB-lite"/>
    </source>
</evidence>
<feature type="domain" description="Origin recognition complex subunit 2 winged-helix" evidence="9">
    <location>
        <begin position="527"/>
        <end position="587"/>
    </location>
</feature>
<evidence type="ECO:0000256" key="3">
    <source>
        <dbReference type="ARBA" id="ARBA00019080"/>
    </source>
</evidence>
<evidence type="ECO:0000313" key="11">
    <source>
        <dbReference type="Proteomes" id="UP000007110"/>
    </source>
</evidence>
<reference evidence="11" key="1">
    <citation type="submission" date="2015-02" db="EMBL/GenBank/DDBJ databases">
        <title>Genome sequencing for Strongylocentrotus purpuratus.</title>
        <authorList>
            <person name="Murali S."/>
            <person name="Liu Y."/>
            <person name="Vee V."/>
            <person name="English A."/>
            <person name="Wang M."/>
            <person name="Skinner E."/>
            <person name="Han Y."/>
            <person name="Muzny D.M."/>
            <person name="Worley K.C."/>
            <person name="Gibbs R.A."/>
        </authorList>
    </citation>
    <scope>NUCLEOTIDE SEQUENCE</scope>
</reference>
<sequence length="598" mass="67585">MDRKSKKSSVKGVSVTFVGNDDVMNHIMEEVADTKVRKSKVHTLAPSESEVPTPSRPVRTSRKRVNYTELKSTRPERDDKEEEEEEEMEEDESDDENEDDVLEAVSEVLLDRDGPLGTAVYSFKANKRSGKMAQVAAQSADRQQAKSTAIKRKHKRRIGQDKDDSDFSSDQSSDDDDDFGDKDDMNSDTSSERSITIKRPKRASHAATTTKKEQQTKRATAKGSSASQAKKGDGASKGATPGGGVRKSKRTAAKDDVSSMQSNMAQEYFVAHAGQALTSDHTLSRLDTPQMGSGQLAEALESAPNSYTKEMRELFEEHCALFNKWMYHLSNDFNILLYGLGSKRRLLEEFRRRQLKDYTSIVVNGYFPSLTMKSILNAISDDVIDDVCNHRNMADQLEFIEEKLDEMDEPLFILIHNLDGSMLRGSKVQSILSKLAQVNNVHILASIDHINAPLVWDQERSSTFRWMWYDVTTFDPYTDETSYENSLLVQQSGMLALSSLTHVLRSLTPNARGIFNILVEFQMEHKDDGTYNGMSFQELYQKCREAFLVNSDLTLRAQLTEFRDHKLIKSKKSLDGMELLSIPLDNSTLIEFQQQEEL</sequence>
<evidence type="ECO:0000259" key="8">
    <source>
        <dbReference type="Pfam" id="PF04084"/>
    </source>
</evidence>
<dbReference type="PANTHER" id="PTHR14052">
    <property type="entry name" value="ORIGIN RECOGNITION COMPLEX SUBUNIT 2"/>
    <property type="match status" value="1"/>
</dbReference>
<comment type="subcellular location">
    <subcellularLocation>
        <location evidence="1 6">Nucleus</location>
    </subcellularLocation>
</comment>
<evidence type="ECO:0000256" key="6">
    <source>
        <dbReference type="RuleBase" id="RU368084"/>
    </source>
</evidence>
<dbReference type="Pfam" id="PF24882">
    <property type="entry name" value="WHD_ORC2"/>
    <property type="match status" value="1"/>
</dbReference>
<keyword evidence="11" id="KW-1185">Reference proteome</keyword>
<evidence type="ECO:0000256" key="1">
    <source>
        <dbReference type="ARBA" id="ARBA00004123"/>
    </source>
</evidence>
<protein>
    <recommendedName>
        <fullName evidence="3 6">Origin recognition complex subunit 2</fullName>
    </recommendedName>
</protein>
<feature type="compositionally biased region" description="Acidic residues" evidence="7">
    <location>
        <begin position="163"/>
        <end position="181"/>
    </location>
</feature>
<accession>A0A7M7P629</accession>
<evidence type="ECO:0000256" key="2">
    <source>
        <dbReference type="ARBA" id="ARBA00007421"/>
    </source>
</evidence>
<proteinExistence type="inferred from homology"/>
<feature type="region of interest" description="Disordered" evidence="7">
    <location>
        <begin position="32"/>
        <end position="259"/>
    </location>
</feature>
<feature type="compositionally biased region" description="Acidic residues" evidence="7">
    <location>
        <begin position="79"/>
        <end position="102"/>
    </location>
</feature>
<dbReference type="PANTHER" id="PTHR14052:SF0">
    <property type="entry name" value="ORIGIN RECOGNITION COMPLEX SUBUNIT 2"/>
    <property type="match status" value="1"/>
</dbReference>
<dbReference type="GO" id="GO:0005664">
    <property type="term" value="C:nuclear origin of replication recognition complex"/>
    <property type="evidence" value="ECO:0000318"/>
    <property type="project" value="GO_Central"/>
</dbReference>
<comment type="similarity">
    <text evidence="2 6">Belongs to the ORC2 family.</text>
</comment>
<organism evidence="10 11">
    <name type="scientific">Strongylocentrotus purpuratus</name>
    <name type="common">Purple sea urchin</name>
    <dbReference type="NCBI Taxonomy" id="7668"/>
    <lineage>
        <taxon>Eukaryota</taxon>
        <taxon>Metazoa</taxon>
        <taxon>Echinodermata</taxon>
        <taxon>Eleutherozoa</taxon>
        <taxon>Echinozoa</taxon>
        <taxon>Echinoidea</taxon>
        <taxon>Euechinoidea</taxon>
        <taxon>Echinacea</taxon>
        <taxon>Camarodonta</taxon>
        <taxon>Echinidea</taxon>
        <taxon>Strongylocentrotidae</taxon>
        <taxon>Strongylocentrotus</taxon>
    </lineage>
</organism>
<dbReference type="RefSeq" id="XP_030846687.1">
    <property type="nucleotide sequence ID" value="XM_030990827.1"/>
</dbReference>
<evidence type="ECO:0000256" key="4">
    <source>
        <dbReference type="ARBA" id="ARBA00022705"/>
    </source>
</evidence>
<dbReference type="GO" id="GO:0006260">
    <property type="term" value="P:DNA replication"/>
    <property type="evidence" value="ECO:0007669"/>
    <property type="project" value="UniProtKB-UniRule"/>
</dbReference>
<dbReference type="OMA" id="AHERYFF"/>